<organism evidence="8 9">
    <name type="scientific">Paenimyroides ummariense</name>
    <dbReference type="NCBI Taxonomy" id="913024"/>
    <lineage>
        <taxon>Bacteria</taxon>
        <taxon>Pseudomonadati</taxon>
        <taxon>Bacteroidota</taxon>
        <taxon>Flavobacteriia</taxon>
        <taxon>Flavobacteriales</taxon>
        <taxon>Flavobacteriaceae</taxon>
        <taxon>Paenimyroides</taxon>
    </lineage>
</organism>
<evidence type="ECO:0000256" key="1">
    <source>
        <dbReference type="ARBA" id="ARBA00004651"/>
    </source>
</evidence>
<evidence type="ECO:0000256" key="4">
    <source>
        <dbReference type="ARBA" id="ARBA00022989"/>
    </source>
</evidence>
<feature type="transmembrane region" description="Helical" evidence="6">
    <location>
        <begin position="12"/>
        <end position="34"/>
    </location>
</feature>
<reference evidence="9" key="1">
    <citation type="submission" date="2016-10" db="EMBL/GenBank/DDBJ databases">
        <authorList>
            <person name="Varghese N."/>
            <person name="Submissions S."/>
        </authorList>
    </citation>
    <scope>NUCLEOTIDE SEQUENCE [LARGE SCALE GENOMIC DNA]</scope>
    <source>
        <strain evidence="9">DS-12</strain>
    </source>
</reference>
<dbReference type="GO" id="GO:0005886">
    <property type="term" value="C:plasma membrane"/>
    <property type="evidence" value="ECO:0007669"/>
    <property type="project" value="UniProtKB-SubCell"/>
</dbReference>
<dbReference type="PANTHER" id="PTHR23513">
    <property type="entry name" value="INTEGRAL MEMBRANE EFFLUX PROTEIN-RELATED"/>
    <property type="match status" value="1"/>
</dbReference>
<gene>
    <name evidence="8" type="ORF">SAMN05421741_12327</name>
</gene>
<feature type="transmembrane region" description="Helical" evidence="6">
    <location>
        <begin position="382"/>
        <end position="404"/>
    </location>
</feature>
<dbReference type="InterPro" id="IPR011701">
    <property type="entry name" value="MFS"/>
</dbReference>
<proteinExistence type="predicted"/>
<dbReference type="InterPro" id="IPR036259">
    <property type="entry name" value="MFS_trans_sf"/>
</dbReference>
<feature type="transmembrane region" description="Helical" evidence="6">
    <location>
        <begin position="289"/>
        <end position="307"/>
    </location>
</feature>
<feature type="transmembrane region" description="Helical" evidence="6">
    <location>
        <begin position="261"/>
        <end position="282"/>
    </location>
</feature>
<feature type="transmembrane region" description="Helical" evidence="6">
    <location>
        <begin position="228"/>
        <end position="249"/>
    </location>
</feature>
<protein>
    <submittedName>
        <fullName evidence="8">MFS transporter, DHA3 family, macrolide efflux protein</fullName>
    </submittedName>
</protein>
<feature type="transmembrane region" description="Helical" evidence="6">
    <location>
        <begin position="351"/>
        <end position="370"/>
    </location>
</feature>
<dbReference type="AlphaFoldDB" id="A0A1I5EXU7"/>
<dbReference type="Gene3D" id="1.20.1250.20">
    <property type="entry name" value="MFS general substrate transporter like domains"/>
    <property type="match status" value="1"/>
</dbReference>
<evidence type="ECO:0000313" key="8">
    <source>
        <dbReference type="EMBL" id="SFO16216.1"/>
    </source>
</evidence>
<dbReference type="PROSITE" id="PS50850">
    <property type="entry name" value="MFS"/>
    <property type="match status" value="1"/>
</dbReference>
<keyword evidence="9" id="KW-1185">Reference proteome</keyword>
<evidence type="ECO:0000256" key="6">
    <source>
        <dbReference type="SAM" id="Phobius"/>
    </source>
</evidence>
<keyword evidence="2" id="KW-1003">Cell membrane</keyword>
<sequence length="413" mass="44547">MERNWIHNFTLIWSGQLISLISSSAVNFAVIIWLSLETRSAEVLAYAAIAGLLPQAVLGFIAGVYVDRWNKKKTMIISDLVVSAFTLLLAGALFLGDPNLILIYCALGLRSAGSAFHMPAMQATIPVLAPRDKLVRIAGINQLLQSITVIASPALGALLIGSFKIEYVLLFDVAGAVIAITALLFVKIPQRDRVLQENDDKSGAIKSFVSDFRIGITAVKKIKGLSSLFAVSLGAAFFMIPIGPLLPLMTLEHFAGGKYEISLVEIVWGVGMLLGSLMVTVFKPRKNKIVGINLCNLSAGILLFGAGLLSGSYFAVFVIFMGICGITYSIESSLFNTLLQEHVDEHALGRVYSIYYSIIVLPSVLGLLLTGNLSGWLGINEIFMALGLLVVLIGGVSFFIPALMNLENQEIKH</sequence>
<accession>A0A1I5EXU7</accession>
<dbReference type="CDD" id="cd06173">
    <property type="entry name" value="MFS_MefA_like"/>
    <property type="match status" value="1"/>
</dbReference>
<dbReference type="RefSeq" id="WP_091525421.1">
    <property type="nucleotide sequence ID" value="NZ_FOVI01000023.1"/>
</dbReference>
<dbReference type="EMBL" id="FOVI01000023">
    <property type="protein sequence ID" value="SFO16216.1"/>
    <property type="molecule type" value="Genomic_DNA"/>
</dbReference>
<evidence type="ECO:0000256" key="5">
    <source>
        <dbReference type="ARBA" id="ARBA00023136"/>
    </source>
</evidence>
<dbReference type="STRING" id="913024.SAMN05421741_12327"/>
<dbReference type="Pfam" id="PF07690">
    <property type="entry name" value="MFS_1"/>
    <property type="match status" value="1"/>
</dbReference>
<name>A0A1I5EXU7_9FLAO</name>
<evidence type="ECO:0000256" key="3">
    <source>
        <dbReference type="ARBA" id="ARBA00022692"/>
    </source>
</evidence>
<feature type="domain" description="Major facilitator superfamily (MFS) profile" evidence="7">
    <location>
        <begin position="8"/>
        <end position="405"/>
    </location>
</feature>
<feature type="transmembrane region" description="Helical" evidence="6">
    <location>
        <begin position="167"/>
        <end position="186"/>
    </location>
</feature>
<feature type="transmembrane region" description="Helical" evidence="6">
    <location>
        <begin position="46"/>
        <end position="65"/>
    </location>
</feature>
<keyword evidence="5 6" id="KW-0472">Membrane</keyword>
<feature type="transmembrane region" description="Helical" evidence="6">
    <location>
        <begin position="313"/>
        <end position="330"/>
    </location>
</feature>
<dbReference type="SUPFAM" id="SSF103473">
    <property type="entry name" value="MFS general substrate transporter"/>
    <property type="match status" value="1"/>
</dbReference>
<dbReference type="Proteomes" id="UP000199036">
    <property type="component" value="Unassembled WGS sequence"/>
</dbReference>
<evidence type="ECO:0000313" key="9">
    <source>
        <dbReference type="Proteomes" id="UP000199036"/>
    </source>
</evidence>
<dbReference type="PANTHER" id="PTHR23513:SF6">
    <property type="entry name" value="MAJOR FACILITATOR SUPERFAMILY ASSOCIATED DOMAIN-CONTAINING PROTEIN"/>
    <property type="match status" value="1"/>
</dbReference>
<comment type="subcellular location">
    <subcellularLocation>
        <location evidence="1">Cell membrane</location>
        <topology evidence="1">Multi-pass membrane protein</topology>
    </subcellularLocation>
</comment>
<dbReference type="OrthoDB" id="9775268at2"/>
<dbReference type="InterPro" id="IPR020846">
    <property type="entry name" value="MFS_dom"/>
</dbReference>
<keyword evidence="3 6" id="KW-0812">Transmembrane</keyword>
<dbReference type="GO" id="GO:0022857">
    <property type="term" value="F:transmembrane transporter activity"/>
    <property type="evidence" value="ECO:0007669"/>
    <property type="project" value="InterPro"/>
</dbReference>
<evidence type="ECO:0000259" key="7">
    <source>
        <dbReference type="PROSITE" id="PS50850"/>
    </source>
</evidence>
<keyword evidence="4 6" id="KW-1133">Transmembrane helix</keyword>
<evidence type="ECO:0000256" key="2">
    <source>
        <dbReference type="ARBA" id="ARBA00022475"/>
    </source>
</evidence>